<name>A0ACD3ZYZ6_9BACI</name>
<reference evidence="1" key="1">
    <citation type="submission" date="2022-04" db="EMBL/GenBank/DDBJ databases">
        <title>Complete genome of Bacillus.</title>
        <authorList>
            <person name="Kong X."/>
            <person name="Hou M."/>
        </authorList>
    </citation>
    <scope>NUCLEOTIDE SEQUENCE</scope>
    <source>
        <strain evidence="1">A78.1</strain>
    </source>
</reference>
<protein>
    <submittedName>
        <fullName evidence="1">Uncharacterized protein</fullName>
    </submittedName>
</protein>
<dbReference type="Proteomes" id="UP000830837">
    <property type="component" value="Chromosome"/>
</dbReference>
<proteinExistence type="predicted"/>
<dbReference type="EMBL" id="CP096590">
    <property type="protein sequence ID" value="UPV79192.1"/>
    <property type="molecule type" value="Genomic_DNA"/>
</dbReference>
<keyword evidence="2" id="KW-1185">Reference proteome</keyword>
<evidence type="ECO:0000313" key="2">
    <source>
        <dbReference type="Proteomes" id="UP000830837"/>
    </source>
</evidence>
<organism evidence="1 2">
    <name type="scientific">Bacillus rugosus</name>
    <dbReference type="NCBI Taxonomy" id="2715209"/>
    <lineage>
        <taxon>Bacteria</taxon>
        <taxon>Bacillati</taxon>
        <taxon>Bacillota</taxon>
        <taxon>Bacilli</taxon>
        <taxon>Bacillales</taxon>
        <taxon>Bacillaceae</taxon>
        <taxon>Bacillus</taxon>
    </lineage>
</organism>
<sequence>MIKKLITTLTLILGLSLSAIGIMHAYAGEPTGNYADSKYNFRFLKGNPYDETKSRTKFNKSYYYMFNTENNTSYEAWARSHGKDVSGGHYYTIKKNYYGKKLLYNLAVEKSLWGLGTPSVTIGAKKNAAGHANGVWSPDYDPNSP</sequence>
<evidence type="ECO:0000313" key="1">
    <source>
        <dbReference type="EMBL" id="UPV79192.1"/>
    </source>
</evidence>
<gene>
    <name evidence="1" type="ORF">M0696_20805</name>
</gene>
<accession>A0ACD3ZYZ6</accession>